<comment type="similarity">
    <text evidence="1">Belongs to the Gfo/Idh/MocA family.</text>
</comment>
<dbReference type="InterPro" id="IPR050984">
    <property type="entry name" value="Gfo/Idh/MocA_domain"/>
</dbReference>
<dbReference type="PANTHER" id="PTHR22604">
    <property type="entry name" value="OXIDOREDUCTASES"/>
    <property type="match status" value="1"/>
</dbReference>
<dbReference type="GO" id="GO:0016491">
    <property type="term" value="F:oxidoreductase activity"/>
    <property type="evidence" value="ECO:0007669"/>
    <property type="project" value="UniProtKB-KW"/>
</dbReference>
<evidence type="ECO:0000313" key="6">
    <source>
        <dbReference type="Proteomes" id="UP000249522"/>
    </source>
</evidence>
<keyword evidence="2" id="KW-0560">Oxidoreductase</keyword>
<evidence type="ECO:0000256" key="2">
    <source>
        <dbReference type="ARBA" id="ARBA00023002"/>
    </source>
</evidence>
<dbReference type="Pfam" id="PF01408">
    <property type="entry name" value="GFO_IDH_MocA"/>
    <property type="match status" value="1"/>
</dbReference>
<organism evidence="5 6">
    <name type="scientific">Paenibacillus sambharensis</name>
    <dbReference type="NCBI Taxonomy" id="1803190"/>
    <lineage>
        <taxon>Bacteria</taxon>
        <taxon>Bacillati</taxon>
        <taxon>Bacillota</taxon>
        <taxon>Bacilli</taxon>
        <taxon>Bacillales</taxon>
        <taxon>Paenibacillaceae</taxon>
        <taxon>Paenibacillus</taxon>
    </lineage>
</organism>
<protein>
    <submittedName>
        <fullName evidence="5">Gfo/Idh/MocA family oxidoreductase</fullName>
    </submittedName>
</protein>
<evidence type="ECO:0000259" key="3">
    <source>
        <dbReference type="Pfam" id="PF01408"/>
    </source>
</evidence>
<reference evidence="5 6" key="1">
    <citation type="submission" date="2018-06" db="EMBL/GenBank/DDBJ databases">
        <title>Paenibacillus imtechensis sp. nov.</title>
        <authorList>
            <person name="Pinnaka A.K."/>
            <person name="Singh H."/>
            <person name="Kaur M."/>
        </authorList>
    </citation>
    <scope>NUCLEOTIDE SEQUENCE [LARGE SCALE GENOMIC DNA]</scope>
    <source>
        <strain evidence="5 6">SMB1</strain>
    </source>
</reference>
<dbReference type="Gene3D" id="3.40.50.720">
    <property type="entry name" value="NAD(P)-binding Rossmann-like Domain"/>
    <property type="match status" value="1"/>
</dbReference>
<feature type="domain" description="Gfo/Idh/MocA-like oxidoreductase N-terminal" evidence="3">
    <location>
        <begin position="17"/>
        <end position="134"/>
    </location>
</feature>
<dbReference type="InterPro" id="IPR055170">
    <property type="entry name" value="GFO_IDH_MocA-like_dom"/>
</dbReference>
<evidence type="ECO:0000256" key="1">
    <source>
        <dbReference type="ARBA" id="ARBA00010928"/>
    </source>
</evidence>
<dbReference type="SUPFAM" id="SSF55347">
    <property type="entry name" value="Glyceraldehyde-3-phosphate dehydrogenase-like, C-terminal domain"/>
    <property type="match status" value="1"/>
</dbReference>
<dbReference type="OrthoDB" id="9815825at2"/>
<dbReference type="EMBL" id="QKRB01000053">
    <property type="protein sequence ID" value="PZD94397.1"/>
    <property type="molecule type" value="Genomic_DNA"/>
</dbReference>
<dbReference type="AlphaFoldDB" id="A0A2W1LSH2"/>
<dbReference type="Gene3D" id="3.30.360.10">
    <property type="entry name" value="Dihydrodipicolinate Reductase, domain 2"/>
    <property type="match status" value="1"/>
</dbReference>
<dbReference type="GO" id="GO:0000166">
    <property type="term" value="F:nucleotide binding"/>
    <property type="evidence" value="ECO:0007669"/>
    <property type="project" value="InterPro"/>
</dbReference>
<dbReference type="Proteomes" id="UP000249522">
    <property type="component" value="Unassembled WGS sequence"/>
</dbReference>
<sequence length="343" mass="37261">MVPLRGRKGCNRVSNKLRWGIMGAAGIAKGAVIPAIQQSETGVVTALASRDQDKAEAAAKEMNVQTAYGSYEALLADPDIDAVYIPLPNHLHREWAIRAAEAGKHVLCEKPLALNAGQAQEMVDACARAGVHLAEAFMYRHHPLYELVAEIIRSGEIGEIRAIHSAFTFNNADDKSNVRYRKDWGGGSLYDVGCYPLSAARLLLGTEPEAVTVQTFVSAEHDNVDMMASGLVEFAGGVALTFDCGMWASFRNVLEIVGSEGRIELPQAFVINSDNPVFHVHTADQTREIKAPQVNAYTMQADDFAAVVRGEQPPRFAAQDAVANMRLIDACLLSAEQRSRITL</sequence>
<dbReference type="Pfam" id="PF22725">
    <property type="entry name" value="GFO_IDH_MocA_C3"/>
    <property type="match status" value="1"/>
</dbReference>
<dbReference type="InterPro" id="IPR036291">
    <property type="entry name" value="NAD(P)-bd_dom_sf"/>
</dbReference>
<comment type="caution">
    <text evidence="5">The sequence shown here is derived from an EMBL/GenBank/DDBJ whole genome shotgun (WGS) entry which is preliminary data.</text>
</comment>
<dbReference type="PANTHER" id="PTHR22604:SF105">
    <property type="entry name" value="TRANS-1,2-DIHYDROBENZENE-1,2-DIOL DEHYDROGENASE"/>
    <property type="match status" value="1"/>
</dbReference>
<feature type="domain" description="GFO/IDH/MocA-like oxidoreductase" evidence="4">
    <location>
        <begin position="146"/>
        <end position="264"/>
    </location>
</feature>
<dbReference type="InterPro" id="IPR000683">
    <property type="entry name" value="Gfo/Idh/MocA-like_OxRdtase_N"/>
</dbReference>
<name>A0A2W1LSH2_9BACL</name>
<proteinExistence type="inferred from homology"/>
<gene>
    <name evidence="5" type="ORF">DNH61_18530</name>
</gene>
<keyword evidence="6" id="KW-1185">Reference proteome</keyword>
<dbReference type="SUPFAM" id="SSF51735">
    <property type="entry name" value="NAD(P)-binding Rossmann-fold domains"/>
    <property type="match status" value="1"/>
</dbReference>
<accession>A0A2W1LSH2</accession>
<evidence type="ECO:0000313" key="5">
    <source>
        <dbReference type="EMBL" id="PZD94397.1"/>
    </source>
</evidence>
<evidence type="ECO:0000259" key="4">
    <source>
        <dbReference type="Pfam" id="PF22725"/>
    </source>
</evidence>